<sequence length="265" mass="31367">MATKTKPTTQSGDMQLKSNYNSNNFYEPNARLTYIHLEKGLLLFVYLHETSSILKTNARIYKKLWTGQICYHSIVPNNFHDPYFCSFDHSEAYEQSNLCRDWYMRNCTQKSCKNQHYFIPTKAKRYINNETDLTVWNLMRFIRQFFRHFKQSVIDEEDLPVLHREIGLTMISIVNCVCQDTNKSAMFLSNSLINQTNKKVLKQLSQKSTYSVPEIFLTPENIKFNSKWYTQSAGRISIDFEHLSQEFLDYLSDQLAKYCSERLEN</sequence>
<evidence type="ECO:0000313" key="3">
    <source>
        <dbReference type="Proteomes" id="UP000663828"/>
    </source>
</evidence>
<dbReference type="EMBL" id="CAJNOJ010000124">
    <property type="protein sequence ID" value="CAF1158866.1"/>
    <property type="molecule type" value="Genomic_DNA"/>
</dbReference>
<dbReference type="EMBL" id="CAJNOR010001737">
    <property type="protein sequence ID" value="CAF1191650.1"/>
    <property type="molecule type" value="Genomic_DNA"/>
</dbReference>
<dbReference type="AlphaFoldDB" id="A0A814VRU1"/>
<accession>A0A814VRU1</accession>
<gene>
    <name evidence="1" type="ORF">EDS130_LOCUS23028</name>
    <name evidence="2" type="ORF">XAT740_LOCUS23153</name>
</gene>
<evidence type="ECO:0000313" key="2">
    <source>
        <dbReference type="EMBL" id="CAF1191650.1"/>
    </source>
</evidence>
<organism evidence="2 3">
    <name type="scientific">Adineta ricciae</name>
    <name type="common">Rotifer</name>
    <dbReference type="NCBI Taxonomy" id="249248"/>
    <lineage>
        <taxon>Eukaryota</taxon>
        <taxon>Metazoa</taxon>
        <taxon>Spiralia</taxon>
        <taxon>Gnathifera</taxon>
        <taxon>Rotifera</taxon>
        <taxon>Eurotatoria</taxon>
        <taxon>Bdelloidea</taxon>
        <taxon>Adinetida</taxon>
        <taxon>Adinetidae</taxon>
        <taxon>Adineta</taxon>
    </lineage>
</organism>
<keyword evidence="3" id="KW-1185">Reference proteome</keyword>
<name>A0A814VRU1_ADIRI</name>
<protein>
    <recommendedName>
        <fullName evidence="4">C3H1-type domain-containing protein</fullName>
    </recommendedName>
</protein>
<evidence type="ECO:0000313" key="1">
    <source>
        <dbReference type="EMBL" id="CAF1158866.1"/>
    </source>
</evidence>
<proteinExistence type="predicted"/>
<comment type="caution">
    <text evidence="2">The sequence shown here is derived from an EMBL/GenBank/DDBJ whole genome shotgun (WGS) entry which is preliminary data.</text>
</comment>
<dbReference type="Proteomes" id="UP000663828">
    <property type="component" value="Unassembled WGS sequence"/>
</dbReference>
<dbReference type="Proteomes" id="UP000663852">
    <property type="component" value="Unassembled WGS sequence"/>
</dbReference>
<dbReference type="OrthoDB" id="10471934at2759"/>
<evidence type="ECO:0008006" key="4">
    <source>
        <dbReference type="Google" id="ProtNLM"/>
    </source>
</evidence>
<reference evidence="2" key="1">
    <citation type="submission" date="2021-02" db="EMBL/GenBank/DDBJ databases">
        <authorList>
            <person name="Nowell W R."/>
        </authorList>
    </citation>
    <scope>NUCLEOTIDE SEQUENCE</scope>
</reference>